<proteinExistence type="predicted"/>
<evidence type="ECO:0000313" key="2">
    <source>
        <dbReference type="EMBL" id="SUZ32986.1"/>
    </source>
</evidence>
<dbReference type="Proteomes" id="UP000272908">
    <property type="component" value="Unassembled WGS sequence"/>
</dbReference>
<evidence type="ECO:0000256" key="1">
    <source>
        <dbReference type="SAM" id="Phobius"/>
    </source>
</evidence>
<dbReference type="Pfam" id="PF04654">
    <property type="entry name" value="DUF599"/>
    <property type="match status" value="1"/>
</dbReference>
<evidence type="ECO:0008006" key="4">
    <source>
        <dbReference type="Google" id="ProtNLM"/>
    </source>
</evidence>
<keyword evidence="1" id="KW-0472">Membrane</keyword>
<feature type="transmembrane region" description="Helical" evidence="1">
    <location>
        <begin position="78"/>
        <end position="96"/>
    </location>
</feature>
<dbReference type="RefSeq" id="WP_121096075.1">
    <property type="nucleotide sequence ID" value="NZ_UIHC01000034.1"/>
</dbReference>
<keyword evidence="1" id="KW-1133">Transmembrane helix</keyword>
<name>A0A3B0MYV0_9RHOB</name>
<organism evidence="2 3">
    <name type="scientific">Roseinatronobacter ekhonensis</name>
    <dbReference type="NCBI Taxonomy" id="254356"/>
    <lineage>
        <taxon>Bacteria</taxon>
        <taxon>Pseudomonadati</taxon>
        <taxon>Pseudomonadota</taxon>
        <taxon>Alphaproteobacteria</taxon>
        <taxon>Rhodobacterales</taxon>
        <taxon>Paracoccaceae</taxon>
        <taxon>Roseinatronobacter</taxon>
    </lineage>
</organism>
<reference evidence="3" key="1">
    <citation type="submission" date="2018-08" db="EMBL/GenBank/DDBJ databases">
        <authorList>
            <person name="Rodrigo-Torres L."/>
            <person name="Arahal R. D."/>
            <person name="Lucena T."/>
        </authorList>
    </citation>
    <scope>NUCLEOTIDE SEQUENCE [LARGE SCALE GENOMIC DNA]</scope>
    <source>
        <strain evidence="3">CECT 7235</strain>
    </source>
</reference>
<dbReference type="AlphaFoldDB" id="A0A3B0MYV0"/>
<accession>A0A3B0MYV0</accession>
<keyword evidence="1" id="KW-0812">Transmembrane</keyword>
<feature type="transmembrane region" description="Helical" evidence="1">
    <location>
        <begin position="12"/>
        <end position="30"/>
    </location>
</feature>
<dbReference type="EMBL" id="UIHC01000034">
    <property type="protein sequence ID" value="SUZ32986.1"/>
    <property type="molecule type" value="Genomic_DNA"/>
</dbReference>
<feature type="transmembrane region" description="Helical" evidence="1">
    <location>
        <begin position="188"/>
        <end position="215"/>
    </location>
</feature>
<dbReference type="InterPro" id="IPR006747">
    <property type="entry name" value="DUF599"/>
</dbReference>
<sequence length="236" mass="25674">MTLIGNISSLGVVDAVAVVLFLGVWLWLGWRIGHPSASKPSVTVLMQDYRLQWMQVMANRQPRIFDAQIMMSLRQSTSFFASTCLLAMGGLLALIGNVDPLQGVATRLTNMESGSAVLQVKLFLPLFMLGNAFLKFVWSNRVFGYCSVVMGAVPNDPDDPKTLPLALKAGHLNARAAMNFNAGLRSMYFALCALAWVAGAWALLIGVAVTAWVVWSREFASASREIILSRGDDSST</sequence>
<gene>
    <name evidence="2" type="ORF">ROE7235_02752</name>
</gene>
<evidence type="ECO:0000313" key="3">
    <source>
        <dbReference type="Proteomes" id="UP000272908"/>
    </source>
</evidence>
<dbReference type="OrthoDB" id="9806874at2"/>
<protein>
    <recommendedName>
        <fullName evidence="4">DUF599 domain-containing protein</fullName>
    </recommendedName>
</protein>
<feature type="transmembrane region" description="Helical" evidence="1">
    <location>
        <begin position="116"/>
        <end position="134"/>
    </location>
</feature>
<keyword evidence="3" id="KW-1185">Reference proteome</keyword>